<evidence type="ECO:0000256" key="1">
    <source>
        <dbReference type="SAM" id="Phobius"/>
    </source>
</evidence>
<keyword evidence="1" id="KW-1133">Transmembrane helix</keyword>
<dbReference type="AlphaFoldDB" id="A0A3B0WXZ3"/>
<evidence type="ECO:0000313" key="2">
    <source>
        <dbReference type="EMBL" id="VAW54069.1"/>
    </source>
</evidence>
<organism evidence="2">
    <name type="scientific">hydrothermal vent metagenome</name>
    <dbReference type="NCBI Taxonomy" id="652676"/>
    <lineage>
        <taxon>unclassified sequences</taxon>
        <taxon>metagenomes</taxon>
        <taxon>ecological metagenomes</taxon>
    </lineage>
</organism>
<evidence type="ECO:0008006" key="3">
    <source>
        <dbReference type="Google" id="ProtNLM"/>
    </source>
</evidence>
<keyword evidence="1" id="KW-0812">Transmembrane</keyword>
<dbReference type="EMBL" id="UOFD01000070">
    <property type="protein sequence ID" value="VAW54069.1"/>
    <property type="molecule type" value="Genomic_DNA"/>
</dbReference>
<gene>
    <name evidence="2" type="ORF">MNBD_GAMMA06-1016</name>
</gene>
<keyword evidence="1" id="KW-0472">Membrane</keyword>
<accession>A0A3B0WXZ3</accession>
<proteinExistence type="predicted"/>
<name>A0A3B0WXZ3_9ZZZZ</name>
<sequence length="76" mass="8659">MLKYIDKIPLLPLAVIAIFMLLAPFQPEPHLLEKSRMLVNGELSKGIDIFDLLWHSFLMALLVLRLIRLKKSGTSS</sequence>
<feature type="transmembrane region" description="Helical" evidence="1">
    <location>
        <begin position="49"/>
        <end position="67"/>
    </location>
</feature>
<protein>
    <recommendedName>
        <fullName evidence="3">RND transporter</fullName>
    </recommendedName>
</protein>
<reference evidence="2" key="1">
    <citation type="submission" date="2018-06" db="EMBL/GenBank/DDBJ databases">
        <authorList>
            <person name="Zhirakovskaya E."/>
        </authorList>
    </citation>
    <scope>NUCLEOTIDE SEQUENCE</scope>
</reference>